<organism evidence="2 3">
    <name type="scientific">Silvibacterium bohemicum</name>
    <dbReference type="NCBI Taxonomy" id="1577686"/>
    <lineage>
        <taxon>Bacteria</taxon>
        <taxon>Pseudomonadati</taxon>
        <taxon>Acidobacteriota</taxon>
        <taxon>Terriglobia</taxon>
        <taxon>Terriglobales</taxon>
        <taxon>Acidobacteriaceae</taxon>
        <taxon>Silvibacterium</taxon>
    </lineage>
</organism>
<evidence type="ECO:0000313" key="3">
    <source>
        <dbReference type="Proteomes" id="UP000538666"/>
    </source>
</evidence>
<dbReference type="InterPro" id="IPR014917">
    <property type="entry name" value="DUF1800"/>
</dbReference>
<dbReference type="InterPro" id="IPR014756">
    <property type="entry name" value="Ig_E-set"/>
</dbReference>
<dbReference type="InterPro" id="IPR013783">
    <property type="entry name" value="Ig-like_fold"/>
</dbReference>
<dbReference type="Gene3D" id="2.60.40.10">
    <property type="entry name" value="Immunoglobulins"/>
    <property type="match status" value="2"/>
</dbReference>
<dbReference type="SUPFAM" id="SSF81296">
    <property type="entry name" value="E set domains"/>
    <property type="match status" value="2"/>
</dbReference>
<evidence type="ECO:0000313" key="2">
    <source>
        <dbReference type="EMBL" id="MBB6143428.1"/>
    </source>
</evidence>
<reference evidence="2 3" key="1">
    <citation type="submission" date="2020-08" db="EMBL/GenBank/DDBJ databases">
        <title>Genomic Encyclopedia of Type Strains, Phase IV (KMG-IV): sequencing the most valuable type-strain genomes for metagenomic binning, comparative biology and taxonomic classification.</title>
        <authorList>
            <person name="Goeker M."/>
        </authorList>
    </citation>
    <scope>NUCLEOTIDE SEQUENCE [LARGE SCALE GENOMIC DNA]</scope>
    <source>
        <strain evidence="2 3">DSM 103733</strain>
    </source>
</reference>
<comment type="caution">
    <text evidence="2">The sequence shown here is derived from an EMBL/GenBank/DDBJ whole genome shotgun (WGS) entry which is preliminary data.</text>
</comment>
<dbReference type="Proteomes" id="UP000538666">
    <property type="component" value="Unassembled WGS sequence"/>
</dbReference>
<feature type="signal peptide" evidence="1">
    <location>
        <begin position="1"/>
        <end position="21"/>
    </location>
</feature>
<sequence length="910" mass="92971">MHSRKCWWQCAGSGLVAGAFAAFLTGIVGCSTSVKGALGSSSSTTSDGVSVEVTGDSQVRLGGKTQFKATVTNASDTSVSWEVNGVVGGSSLTGTISTSGLYTTPSSIPSSDAVTITAVSQASSGATASATENILNPAPTISSATVSASGASYSITVKGTGYIQQSQLQVQGTPVTTTFVSATQLTATVDLSLVAGTTTLALAVTNPDPGADTSATYNAKLAVVAPAVTVSVSGNAQVRVGSTVQFTAAVVNSSNTAVSWKVNNVAGGTSTTGTISSSGLFTPPTATPNPNTVTITAVSQASATASGSLTETILNPLPAISSATASGMNPSYTISVSGTGFVDGSVVQVQGTAATTSFVSPTLLTATISMTLASGTATVPVAVVNPDPGGTTSAVANAPVQATLTTAIAAARLLDQATFGPTLNDIQHVETVGLSGYLSEQFQLPATTLATISTPPPTPCTGDQIPCLQSEWWQAALTAPDQLRQRVAFALSEMFVISTDSVNSAGVVSYQNMLVNDAFGNFSTLLNDVTLSPGMGVYLNMMNSNKPGTGQIANENYAREAMQLFSLGLDLLNQDGSLQLDGNGNPIPTYTQDQVQAYARAYTGWTSATASGGVPTNFIYSSTNYASPMMAVESAHDETSKTLLDGTVLPAGQTAEDDLAGALQSIFNHPNVAPFISRQLIQHLVTSNPSAAYVSRVSAVFSNDGNGVRGNLQAVITAILLDPEARAGDTDPTVDGGHLREPVLWMTDVMRGLGATNNDATAGNNVVANASYSTVANSLSSLGQLPYGASSVFNFFPPNYVIPGTTANAPEFGLENTANATLRLSLTNTIVYSKIAGFTIDLSATGTFGTLASSPGNLVNALGTIFMHGQMPADMQTEIVNQITPMTDLGERARVAVYLVITSSQYKIEH</sequence>
<keyword evidence="3" id="KW-1185">Reference proteome</keyword>
<gene>
    <name evidence="2" type="ORF">HNQ77_001372</name>
</gene>
<feature type="chain" id="PRO_5032921173" evidence="1">
    <location>
        <begin position="22"/>
        <end position="910"/>
    </location>
</feature>
<dbReference type="PANTHER" id="PTHR43737:SF1">
    <property type="entry name" value="DUF1501 DOMAIN-CONTAINING PROTEIN"/>
    <property type="match status" value="1"/>
</dbReference>
<evidence type="ECO:0000256" key="1">
    <source>
        <dbReference type="SAM" id="SignalP"/>
    </source>
</evidence>
<dbReference type="EMBL" id="JACHEK010000002">
    <property type="protein sequence ID" value="MBB6143428.1"/>
    <property type="molecule type" value="Genomic_DNA"/>
</dbReference>
<dbReference type="PROSITE" id="PS51257">
    <property type="entry name" value="PROKAR_LIPOPROTEIN"/>
    <property type="match status" value="1"/>
</dbReference>
<dbReference type="PANTHER" id="PTHR43737">
    <property type="entry name" value="BLL7424 PROTEIN"/>
    <property type="match status" value="1"/>
</dbReference>
<protein>
    <submittedName>
        <fullName evidence="2">Uncharacterized protein (DUF1800 family)</fullName>
    </submittedName>
</protein>
<keyword evidence="1" id="KW-0732">Signal</keyword>
<dbReference type="AlphaFoldDB" id="A0A841JYB2"/>
<dbReference type="Pfam" id="PF08811">
    <property type="entry name" value="DUF1800"/>
    <property type="match status" value="1"/>
</dbReference>
<accession>A0A841JYB2</accession>
<name>A0A841JYB2_9BACT</name>
<proteinExistence type="predicted"/>